<feature type="transmembrane region" description="Helical" evidence="1">
    <location>
        <begin position="56"/>
        <end position="76"/>
    </location>
</feature>
<evidence type="ECO:0008006" key="4">
    <source>
        <dbReference type="Google" id="ProtNLM"/>
    </source>
</evidence>
<sequence>MVLTMLPFEPNLETAYPYILIPIAEDNNKDTVDENIFQTKQCDDFCGTPWRIIRTALGFVSLLILCIMIPIAHYSYTSFSNPSLPRFFVDSLRVSTFNVFEGELSVTCNVNLTISNSGINSTLINFLNFHALIVYKEDKVLAVNALIKTENVDQNGVFVLNKNENKTLHLTFNTTGWERDRPFVEDDIIKEIVEQMKLGVLRFGLKIVVEAELNYDFLKIPISIYLTCSNIEVDLAPLERGEAAIFDGIGEARECFGIVERYKNKYRR</sequence>
<comment type="caution">
    <text evidence="2">The sequence shown here is derived from an EMBL/GenBank/DDBJ whole genome shotgun (WGS) entry which is preliminary data.</text>
</comment>
<keyword evidence="3" id="KW-1185">Reference proteome</keyword>
<evidence type="ECO:0000313" key="2">
    <source>
        <dbReference type="EMBL" id="CAL0299445.1"/>
    </source>
</evidence>
<keyword evidence="1" id="KW-0472">Membrane</keyword>
<reference evidence="2 3" key="1">
    <citation type="submission" date="2024-03" db="EMBL/GenBank/DDBJ databases">
        <authorList>
            <person name="Martinez-Hernandez J."/>
        </authorList>
    </citation>
    <scope>NUCLEOTIDE SEQUENCE [LARGE SCALE GENOMIC DNA]</scope>
</reference>
<dbReference type="Proteomes" id="UP001497480">
    <property type="component" value="Unassembled WGS sequence"/>
</dbReference>
<dbReference type="EMBL" id="CAXHTB010000001">
    <property type="protein sequence ID" value="CAL0299445.1"/>
    <property type="molecule type" value="Genomic_DNA"/>
</dbReference>
<dbReference type="AlphaFoldDB" id="A0AAV1VR23"/>
<keyword evidence="1" id="KW-0812">Transmembrane</keyword>
<accession>A0AAV1VR23</accession>
<proteinExistence type="predicted"/>
<gene>
    <name evidence="2" type="ORF">LLUT_LOCUS505</name>
</gene>
<evidence type="ECO:0000313" key="3">
    <source>
        <dbReference type="Proteomes" id="UP001497480"/>
    </source>
</evidence>
<protein>
    <recommendedName>
        <fullName evidence="4">Late embryogenesis abundant protein LEA-2 subgroup domain-containing protein</fullName>
    </recommendedName>
</protein>
<name>A0AAV1VR23_LUPLU</name>
<keyword evidence="1" id="KW-1133">Transmembrane helix</keyword>
<organism evidence="2 3">
    <name type="scientific">Lupinus luteus</name>
    <name type="common">European yellow lupine</name>
    <dbReference type="NCBI Taxonomy" id="3873"/>
    <lineage>
        <taxon>Eukaryota</taxon>
        <taxon>Viridiplantae</taxon>
        <taxon>Streptophyta</taxon>
        <taxon>Embryophyta</taxon>
        <taxon>Tracheophyta</taxon>
        <taxon>Spermatophyta</taxon>
        <taxon>Magnoliopsida</taxon>
        <taxon>eudicotyledons</taxon>
        <taxon>Gunneridae</taxon>
        <taxon>Pentapetalae</taxon>
        <taxon>rosids</taxon>
        <taxon>fabids</taxon>
        <taxon>Fabales</taxon>
        <taxon>Fabaceae</taxon>
        <taxon>Papilionoideae</taxon>
        <taxon>50 kb inversion clade</taxon>
        <taxon>genistoids sensu lato</taxon>
        <taxon>core genistoids</taxon>
        <taxon>Genisteae</taxon>
        <taxon>Lupinus</taxon>
    </lineage>
</organism>
<evidence type="ECO:0000256" key="1">
    <source>
        <dbReference type="SAM" id="Phobius"/>
    </source>
</evidence>